<organism evidence="5 6">
    <name type="scientific">Mytilus edulis</name>
    <name type="common">Blue mussel</name>
    <dbReference type="NCBI Taxonomy" id="6550"/>
    <lineage>
        <taxon>Eukaryota</taxon>
        <taxon>Metazoa</taxon>
        <taxon>Spiralia</taxon>
        <taxon>Lophotrochozoa</taxon>
        <taxon>Mollusca</taxon>
        <taxon>Bivalvia</taxon>
        <taxon>Autobranchia</taxon>
        <taxon>Pteriomorphia</taxon>
        <taxon>Mytilida</taxon>
        <taxon>Mytiloidea</taxon>
        <taxon>Mytilidae</taxon>
        <taxon>Mytilinae</taxon>
        <taxon>Mytilus</taxon>
    </lineage>
</organism>
<evidence type="ECO:0000259" key="3">
    <source>
        <dbReference type="PROSITE" id="PS50835"/>
    </source>
</evidence>
<keyword evidence="2" id="KW-0732">Signal</keyword>
<dbReference type="FunFam" id="2.60.40.10:FF:000551">
    <property type="entry name" value="Protogenin A"/>
    <property type="match status" value="1"/>
</dbReference>
<evidence type="ECO:0000259" key="4">
    <source>
        <dbReference type="PROSITE" id="PS50853"/>
    </source>
</evidence>
<feature type="domain" description="Ig-like" evidence="3">
    <location>
        <begin position="363"/>
        <end position="485"/>
    </location>
</feature>
<dbReference type="PROSITE" id="PS50835">
    <property type="entry name" value="IG_LIKE"/>
    <property type="match status" value="1"/>
</dbReference>
<feature type="chain" id="PRO_5035881668" evidence="2">
    <location>
        <begin position="23"/>
        <end position="1313"/>
    </location>
</feature>
<reference evidence="5" key="1">
    <citation type="submission" date="2021-03" db="EMBL/GenBank/DDBJ databases">
        <authorList>
            <person name="Bekaert M."/>
        </authorList>
    </citation>
    <scope>NUCLEOTIDE SEQUENCE</scope>
</reference>
<sequence>MDVKFFLVIFDLIVCLLFQVRCLAPPAGLRAYATSPIECICIFSFPVCLVSQVRCLAPPAGLRAYATSPNVFRVKWIDKYRNSKRSTQFTLRYRNIPGDDQYKYLNTTKGEVKRLNVITSNGSYEFSVKAVRGRKESEWSDPVQNSLDSEVAVGPPRGLKIKDSTPTSIKIKWRRPKTKRNLITSYRVTWKMLGNKISNVKQTKLRSLLISKLRPSSTYIIKVQAVDEAEELSEPTKISFRTKRKVVLRAPTNFTVEVYGTTKLVVKWGLPRGDDFKKITGYQIQYRQKGVQKGTLCTVVTTKKKQKYIITDLYKGQQYKVRIAAKSGHLTGKSTNWLVATLNGGNRTKIQKDDDEEDDFIQPTSVQDQLQDRDYLDIISVELNKTDNTYYDHNVTMTCIVKYHGKGERSILLTKGDDLKVERIGAWFIDISGRHSFEEFEIEEDGKTTLVKKLHLWKLKTSDSGLYKCHVLNTDSSASLNFTVTDASPGPPENIQAEVLSHNSIGVYWSPPTNSANLPMTYEVHCWREKFMFEYDYKHFVVTDIVDPQYVIHSLKYNTKYHIGVIAVNQFGRSNFSHVDNVTVTTLDLPPLKIKIFVTLNSEDRFSSVSPSPAESIPTTTSVTDTVEEHSGTAVEISWSNTSETRTWPLKWTQHIIHYKTDDNNTIHQKSVWQNSTVIYGLENDKMYYFRIETVFPSKSIFSAWEKFSTYLTEKTSPPPPKDMYLTVLSNNSMVIKWLPPPQEYRVRVRQYKIVLAEEDGRKQFFRVEEQIRKLLVTNIDRSKDYTVEIAAINNIGESDKIVRFLEPFRNISNGIHISAKPLSSTSVQVSWTSSYKSDLTRYLVRYNTIKSSASQPVDFFVKPSIMSHVMYNLQQHTEYIISLIPYFNDEPGNLTTTTVWTFSDVPSAPPKDVNVQSVNNTQNFMVSWNPPPEHTRNGDLVYYRLEYRTKYDETSKTMLVPADKNEMLLSGLEEGIVYEMRVAAVTVNGTGPYSTWVQMVVTKSGTVLEQPPEPPSNLTADQVPLGVNLMWASPLNTSIPVKGYIVGHGRFLPEVYRKILGPSIFEYTITELRPNAQYILTVRSFNSFGESKPAFLKAKSGKRQQNNYELTTIAATTPVPGAPYDVRIKERGEEVPTVLVTWKRPNIKERIEGYILLYTNDSSLPLHQWTGVYERSLQYIIKNLAFNTTYFIRIQSQLEDRSGIISKIKFFTTRSVDKSKDTLPNPKITSAFSGSDYIQITWQPPDYAYIIRGYILGYGIQQPGEYQEMLPFSETTFKIKKLAPETVYHISLRSFGEFGESERAVLSVTTTA</sequence>
<dbReference type="InterPro" id="IPR036179">
    <property type="entry name" value="Ig-like_dom_sf"/>
</dbReference>
<dbReference type="EMBL" id="CAJPWZ010002207">
    <property type="protein sequence ID" value="CAG2233452.1"/>
    <property type="molecule type" value="Genomic_DNA"/>
</dbReference>
<dbReference type="SUPFAM" id="SSF49265">
    <property type="entry name" value="Fibronectin type III"/>
    <property type="match status" value="7"/>
</dbReference>
<dbReference type="SUPFAM" id="SSF48726">
    <property type="entry name" value="Immunoglobulin"/>
    <property type="match status" value="1"/>
</dbReference>
<feature type="signal peptide" evidence="2">
    <location>
        <begin position="1"/>
        <end position="22"/>
    </location>
</feature>
<comment type="caution">
    <text evidence="5">The sequence shown here is derived from an EMBL/GenBank/DDBJ whole genome shotgun (WGS) entry which is preliminary data.</text>
</comment>
<feature type="domain" description="Fibronectin type-III" evidence="4">
    <location>
        <begin position="1123"/>
        <end position="1217"/>
    </location>
</feature>
<dbReference type="InterPro" id="IPR003961">
    <property type="entry name" value="FN3_dom"/>
</dbReference>
<feature type="domain" description="Fibronectin type-III" evidence="4">
    <location>
        <begin position="910"/>
        <end position="1006"/>
    </location>
</feature>
<feature type="domain" description="Fibronectin type-III" evidence="4">
    <location>
        <begin position="1012"/>
        <end position="1105"/>
    </location>
</feature>
<dbReference type="Gene3D" id="2.60.40.10">
    <property type="entry name" value="Immunoglobulins"/>
    <property type="match status" value="11"/>
</dbReference>
<evidence type="ECO:0000256" key="1">
    <source>
        <dbReference type="ARBA" id="ARBA00022737"/>
    </source>
</evidence>
<feature type="domain" description="Fibronectin type-III" evidence="4">
    <location>
        <begin position="720"/>
        <end position="815"/>
    </location>
</feature>
<dbReference type="PANTHER" id="PTHR13817">
    <property type="entry name" value="TITIN"/>
    <property type="match status" value="1"/>
</dbReference>
<proteinExistence type="predicted"/>
<protein>
    <submittedName>
        <fullName evidence="5">NEO1</fullName>
    </submittedName>
</protein>
<feature type="domain" description="Fibronectin type-III" evidence="4">
    <location>
        <begin position="1223"/>
        <end position="1313"/>
    </location>
</feature>
<feature type="domain" description="Fibronectin type-III" evidence="4">
    <location>
        <begin position="491"/>
        <end position="589"/>
    </location>
</feature>
<dbReference type="SMART" id="SM00060">
    <property type="entry name" value="FN3"/>
    <property type="match status" value="11"/>
</dbReference>
<dbReference type="InterPro" id="IPR013783">
    <property type="entry name" value="Ig-like_fold"/>
</dbReference>
<dbReference type="OrthoDB" id="114660at2759"/>
<feature type="domain" description="Fibronectin type-III" evidence="4">
    <location>
        <begin position="155"/>
        <end position="246"/>
    </location>
</feature>
<keyword evidence="1" id="KW-0677">Repeat</keyword>
<evidence type="ECO:0000313" key="6">
    <source>
        <dbReference type="Proteomes" id="UP000683360"/>
    </source>
</evidence>
<dbReference type="InterPro" id="IPR007110">
    <property type="entry name" value="Ig-like_dom"/>
</dbReference>
<keyword evidence="6" id="KW-1185">Reference proteome</keyword>
<dbReference type="InterPro" id="IPR050964">
    <property type="entry name" value="Striated_Muscle_Regulatory"/>
</dbReference>
<evidence type="ECO:0000313" key="5">
    <source>
        <dbReference type="EMBL" id="CAG2233452.1"/>
    </source>
</evidence>
<feature type="domain" description="Fibronectin type-III" evidence="4">
    <location>
        <begin position="250"/>
        <end position="345"/>
    </location>
</feature>
<evidence type="ECO:0000256" key="2">
    <source>
        <dbReference type="SAM" id="SignalP"/>
    </source>
</evidence>
<dbReference type="Pfam" id="PF00041">
    <property type="entry name" value="fn3"/>
    <property type="match status" value="7"/>
</dbReference>
<feature type="domain" description="Fibronectin type-III" evidence="4">
    <location>
        <begin position="619"/>
        <end position="719"/>
    </location>
</feature>
<name>A0A8S3TIN5_MYTED</name>
<dbReference type="CDD" id="cd00063">
    <property type="entry name" value="FN3"/>
    <property type="match status" value="10"/>
</dbReference>
<dbReference type="InterPro" id="IPR036116">
    <property type="entry name" value="FN3_sf"/>
</dbReference>
<dbReference type="PROSITE" id="PS50853">
    <property type="entry name" value="FN3"/>
    <property type="match status" value="10"/>
</dbReference>
<feature type="domain" description="Fibronectin type-III" evidence="4">
    <location>
        <begin position="58"/>
        <end position="150"/>
    </location>
</feature>
<dbReference type="Proteomes" id="UP000683360">
    <property type="component" value="Unassembled WGS sequence"/>
</dbReference>
<accession>A0A8S3TIN5</accession>
<dbReference type="PANTHER" id="PTHR13817:SF166">
    <property type="entry name" value="NEURONAL IGCAM-RELATED"/>
    <property type="match status" value="1"/>
</dbReference>
<gene>
    <name evidence="5" type="ORF">MEDL_46098</name>
</gene>